<evidence type="ECO:0000259" key="2">
    <source>
        <dbReference type="PROSITE" id="PS51277"/>
    </source>
</evidence>
<dbReference type="PROSITE" id="PS51277">
    <property type="entry name" value="BURP"/>
    <property type="match status" value="1"/>
</dbReference>
<feature type="signal peptide" evidence="1">
    <location>
        <begin position="1"/>
        <end position="26"/>
    </location>
</feature>
<dbReference type="Proteomes" id="UP000585474">
    <property type="component" value="Unassembled WGS sequence"/>
</dbReference>
<dbReference type="OrthoDB" id="1909293at2759"/>
<dbReference type="PANTHER" id="PTHR31236:SF41">
    <property type="entry name" value="BURP DOMAIN PROTEIN USPL1"/>
    <property type="match status" value="1"/>
</dbReference>
<comment type="caution">
    <text evidence="3">The sequence shown here is derived from an EMBL/GenBank/DDBJ whole genome shotgun (WGS) entry which is preliminary data.</text>
</comment>
<dbReference type="InterPro" id="IPR004873">
    <property type="entry name" value="BURP_dom"/>
</dbReference>
<dbReference type="PANTHER" id="PTHR31236">
    <property type="entry name" value="BURP DOMAIN PROTEIN USPL1-LIKE"/>
    <property type="match status" value="1"/>
</dbReference>
<dbReference type="SMART" id="SM01045">
    <property type="entry name" value="BURP"/>
    <property type="match status" value="1"/>
</dbReference>
<dbReference type="AlphaFoldDB" id="A0A7J0ETJ9"/>
<dbReference type="InterPro" id="IPR044816">
    <property type="entry name" value="BURP"/>
</dbReference>
<keyword evidence="1" id="KW-0732">Signal</keyword>
<evidence type="ECO:0000256" key="1">
    <source>
        <dbReference type="SAM" id="SignalP"/>
    </source>
</evidence>
<feature type="chain" id="PRO_5029546145" description="BURP domain-containing protein" evidence="1">
    <location>
        <begin position="27"/>
        <end position="282"/>
    </location>
</feature>
<proteinExistence type="predicted"/>
<dbReference type="EMBL" id="BJWL01000006">
    <property type="protein sequence ID" value="GFY89682.1"/>
    <property type="molecule type" value="Genomic_DNA"/>
</dbReference>
<feature type="domain" description="BURP" evidence="2">
    <location>
        <begin position="61"/>
        <end position="278"/>
    </location>
</feature>
<gene>
    <name evidence="3" type="ORF">Acr_06g0016220</name>
</gene>
<keyword evidence="4" id="KW-1185">Reference proteome</keyword>
<accession>A0A7J0ETJ9</accession>
<sequence length="282" mass="32138">MDSRFASYSFLFYVLLVSQCTHTNSARRITENINKEVYDHLRIVNKHDDPSTLMDPSLNVFFTLNDLRIGNSIAIYFSTKHPSLYPHLLPREESDSIPFSLSQLPNILEFFSFPKHSPQAKAIEYTLAQCELEALKGETKFCATSLESMLDSTRGVFRLDAKLEVLTTKYLSSHAIPLQNYTVLEEPNATLAPKMVACHNMPYPYAVYYCHVQESDHKVFEILVGGENGERVRAIGVCHMDTSQWDPNHVAFRVLKTWPGRSSVCHFFPANNLIWVASPMII</sequence>
<evidence type="ECO:0000313" key="4">
    <source>
        <dbReference type="Proteomes" id="UP000585474"/>
    </source>
</evidence>
<organism evidence="3 4">
    <name type="scientific">Actinidia rufa</name>
    <dbReference type="NCBI Taxonomy" id="165716"/>
    <lineage>
        <taxon>Eukaryota</taxon>
        <taxon>Viridiplantae</taxon>
        <taxon>Streptophyta</taxon>
        <taxon>Embryophyta</taxon>
        <taxon>Tracheophyta</taxon>
        <taxon>Spermatophyta</taxon>
        <taxon>Magnoliopsida</taxon>
        <taxon>eudicotyledons</taxon>
        <taxon>Gunneridae</taxon>
        <taxon>Pentapetalae</taxon>
        <taxon>asterids</taxon>
        <taxon>Ericales</taxon>
        <taxon>Actinidiaceae</taxon>
        <taxon>Actinidia</taxon>
    </lineage>
</organism>
<reference evidence="3 4" key="1">
    <citation type="submission" date="2019-07" db="EMBL/GenBank/DDBJ databases">
        <title>De Novo Assembly of kiwifruit Actinidia rufa.</title>
        <authorList>
            <person name="Sugita-Konishi S."/>
            <person name="Sato K."/>
            <person name="Mori E."/>
            <person name="Abe Y."/>
            <person name="Kisaki G."/>
            <person name="Hamano K."/>
            <person name="Suezawa K."/>
            <person name="Otani M."/>
            <person name="Fukuda T."/>
            <person name="Manabe T."/>
            <person name="Gomi K."/>
            <person name="Tabuchi M."/>
            <person name="Akimitsu K."/>
            <person name="Kataoka I."/>
        </authorList>
    </citation>
    <scope>NUCLEOTIDE SEQUENCE [LARGE SCALE GENOMIC DNA]</scope>
    <source>
        <strain evidence="4">cv. Fuchu</strain>
    </source>
</reference>
<name>A0A7J0ETJ9_9ERIC</name>
<evidence type="ECO:0000313" key="3">
    <source>
        <dbReference type="EMBL" id="GFY89682.1"/>
    </source>
</evidence>
<dbReference type="Pfam" id="PF03181">
    <property type="entry name" value="BURP"/>
    <property type="match status" value="1"/>
</dbReference>
<protein>
    <recommendedName>
        <fullName evidence="2">BURP domain-containing protein</fullName>
    </recommendedName>
</protein>